<keyword evidence="1" id="KW-1133">Transmembrane helix</keyword>
<feature type="transmembrane region" description="Helical" evidence="1">
    <location>
        <begin position="51"/>
        <end position="71"/>
    </location>
</feature>
<name>A0A420BHU5_SPHD1</name>
<evidence type="ECO:0000256" key="1">
    <source>
        <dbReference type="SAM" id="Phobius"/>
    </source>
</evidence>
<dbReference type="EMBL" id="RAPY01000001">
    <property type="protein sequence ID" value="RKE56205.1"/>
    <property type="molecule type" value="Genomic_DNA"/>
</dbReference>
<proteinExistence type="predicted"/>
<protein>
    <submittedName>
        <fullName evidence="2">Uncharacterized protein</fullName>
    </submittedName>
</protein>
<sequence>MKTFQFKSHNVKKGLIFGFSYLIIVFTIFYLIYGGIDGMADAVNNFGSAKALGFLVAIIVIGPFVVILQLINPKIEVLIDHQHILIKQQKKPDQDILLDDIYSMKINHSLVNQLQLFDQQGQLLITIHPQQDMQIIYGIAAEIAQHKSFTQQKGSKKIFGNPVETMSYTRKL</sequence>
<dbReference type="AlphaFoldDB" id="A0A420BHU5"/>
<dbReference type="RefSeq" id="WP_120257907.1">
    <property type="nucleotide sequence ID" value="NZ_RAPY01000001.1"/>
</dbReference>
<reference evidence="2 3" key="1">
    <citation type="submission" date="2018-09" db="EMBL/GenBank/DDBJ databases">
        <title>Genomic Encyclopedia of Type Strains, Phase III (KMG-III): the genomes of soil and plant-associated and newly described type strains.</title>
        <authorList>
            <person name="Whitman W."/>
        </authorList>
    </citation>
    <scope>NUCLEOTIDE SEQUENCE [LARGE SCALE GENOMIC DNA]</scope>
    <source>
        <strain evidence="2 3">CECT 7938</strain>
    </source>
</reference>
<feature type="transmembrane region" description="Helical" evidence="1">
    <location>
        <begin position="15"/>
        <end position="36"/>
    </location>
</feature>
<keyword evidence="1" id="KW-0812">Transmembrane</keyword>
<evidence type="ECO:0000313" key="3">
    <source>
        <dbReference type="Proteomes" id="UP000286246"/>
    </source>
</evidence>
<evidence type="ECO:0000313" key="2">
    <source>
        <dbReference type="EMBL" id="RKE56205.1"/>
    </source>
</evidence>
<organism evidence="2 3">
    <name type="scientific">Sphingobacterium detergens</name>
    <dbReference type="NCBI Taxonomy" id="1145106"/>
    <lineage>
        <taxon>Bacteria</taxon>
        <taxon>Pseudomonadati</taxon>
        <taxon>Bacteroidota</taxon>
        <taxon>Sphingobacteriia</taxon>
        <taxon>Sphingobacteriales</taxon>
        <taxon>Sphingobacteriaceae</taxon>
        <taxon>Sphingobacterium</taxon>
    </lineage>
</organism>
<dbReference type="Proteomes" id="UP000286246">
    <property type="component" value="Unassembled WGS sequence"/>
</dbReference>
<comment type="caution">
    <text evidence="2">The sequence shown here is derived from an EMBL/GenBank/DDBJ whole genome shotgun (WGS) entry which is preliminary data.</text>
</comment>
<dbReference type="OrthoDB" id="768539at2"/>
<keyword evidence="1" id="KW-0472">Membrane</keyword>
<keyword evidence="3" id="KW-1185">Reference proteome</keyword>
<gene>
    <name evidence="2" type="ORF">DFQ12_1058</name>
</gene>
<accession>A0A420BHU5</accession>